<protein>
    <submittedName>
        <fullName evidence="2">Uncharacterized protein</fullName>
    </submittedName>
</protein>
<dbReference type="Proteomes" id="UP001207742">
    <property type="component" value="Unassembled WGS sequence"/>
</dbReference>
<accession>A0ABT3IM09</accession>
<sequence>MQELKHLVYSEDPLWQRINDFNPDDPEAEMPFSRKLTMAQNWSETFTQKAIQEYKHFVYLCCVSPAGASPSEIVDKVWHLHLQYTQNYWEAFCEKTLGRNLHHHPSKGGPHEEKKYKHWLKDTLRNYKRVFKKDPPADIWKRCYPLGLPRNRATTFKGWSLVFLFFAAIVMLSGCRANAMVIIILVLFGFFALIILSDLVSTRVKGTDNRCNSDRCGDRCGG</sequence>
<keyword evidence="1" id="KW-1133">Transmembrane helix</keyword>
<evidence type="ECO:0000313" key="2">
    <source>
        <dbReference type="EMBL" id="MCW3485013.1"/>
    </source>
</evidence>
<evidence type="ECO:0000313" key="3">
    <source>
        <dbReference type="Proteomes" id="UP001207742"/>
    </source>
</evidence>
<feature type="transmembrane region" description="Helical" evidence="1">
    <location>
        <begin position="156"/>
        <end position="173"/>
    </location>
</feature>
<keyword evidence="3" id="KW-1185">Reference proteome</keyword>
<reference evidence="2 3" key="1">
    <citation type="submission" date="2022-10" db="EMBL/GenBank/DDBJ databases">
        <title>Chitinophaga nivalis PC15 sp. nov., isolated from Pyeongchang county, South Korea.</title>
        <authorList>
            <person name="Trinh H.N."/>
        </authorList>
    </citation>
    <scope>NUCLEOTIDE SEQUENCE [LARGE SCALE GENOMIC DNA]</scope>
    <source>
        <strain evidence="2 3">PC14</strain>
    </source>
</reference>
<evidence type="ECO:0000256" key="1">
    <source>
        <dbReference type="SAM" id="Phobius"/>
    </source>
</evidence>
<keyword evidence="1" id="KW-0472">Membrane</keyword>
<dbReference type="RefSeq" id="WP_264730973.1">
    <property type="nucleotide sequence ID" value="NZ_JAPDNR010000001.1"/>
</dbReference>
<feature type="transmembrane region" description="Helical" evidence="1">
    <location>
        <begin position="179"/>
        <end position="200"/>
    </location>
</feature>
<organism evidence="2 3">
    <name type="scientific">Chitinophaga nivalis</name>
    <dbReference type="NCBI Taxonomy" id="2991709"/>
    <lineage>
        <taxon>Bacteria</taxon>
        <taxon>Pseudomonadati</taxon>
        <taxon>Bacteroidota</taxon>
        <taxon>Chitinophagia</taxon>
        <taxon>Chitinophagales</taxon>
        <taxon>Chitinophagaceae</taxon>
        <taxon>Chitinophaga</taxon>
    </lineage>
</organism>
<comment type="caution">
    <text evidence="2">The sequence shown here is derived from an EMBL/GenBank/DDBJ whole genome shotgun (WGS) entry which is preliminary data.</text>
</comment>
<proteinExistence type="predicted"/>
<keyword evidence="1" id="KW-0812">Transmembrane</keyword>
<gene>
    <name evidence="2" type="ORF">OL497_13975</name>
</gene>
<name>A0ABT3IM09_9BACT</name>
<dbReference type="EMBL" id="JAPDNS010000001">
    <property type="protein sequence ID" value="MCW3485013.1"/>
    <property type="molecule type" value="Genomic_DNA"/>
</dbReference>